<protein>
    <submittedName>
        <fullName evidence="1">RusA family crossover junction endodeoxyribonuclease</fullName>
    </submittedName>
</protein>
<comment type="caution">
    <text evidence="1">The sequence shown here is derived from an EMBL/GenBank/DDBJ whole genome shotgun (WGS) entry which is preliminary data.</text>
</comment>
<dbReference type="InterPro" id="IPR008822">
    <property type="entry name" value="Endonuclease_RusA-like"/>
</dbReference>
<organism evidence="1">
    <name type="scientific">Lyngbya confervoides BDU141951</name>
    <dbReference type="NCBI Taxonomy" id="1574623"/>
    <lineage>
        <taxon>Bacteria</taxon>
        <taxon>Bacillati</taxon>
        <taxon>Cyanobacteriota</taxon>
        <taxon>Cyanophyceae</taxon>
        <taxon>Oscillatoriophycideae</taxon>
        <taxon>Oscillatoriales</taxon>
        <taxon>Microcoleaceae</taxon>
        <taxon>Lyngbya</taxon>
    </lineage>
</organism>
<reference evidence="1" key="2">
    <citation type="journal article" date="2015" name="Genome Announc.">
        <title>Draft Genome Sequence of Filamentous Marine Cyanobacterium Lyngbya confervoides Strain BDU141951.</title>
        <authorList>
            <person name="Chandrababunaidu M.M."/>
            <person name="Sen D."/>
            <person name="Tripathy S."/>
        </authorList>
    </citation>
    <scope>NUCLEOTIDE SEQUENCE</scope>
    <source>
        <strain evidence="1">BDU141951</strain>
    </source>
</reference>
<dbReference type="AlphaFoldDB" id="A0A0C1Y4H0"/>
<dbReference type="GO" id="GO:0000287">
    <property type="term" value="F:magnesium ion binding"/>
    <property type="evidence" value="ECO:0007669"/>
    <property type="project" value="InterPro"/>
</dbReference>
<reference evidence="1" key="3">
    <citation type="submission" date="2020-02" db="EMBL/GenBank/DDBJ databases">
        <authorList>
            <person name="Sarangi A.N."/>
            <person name="Ghosh S."/>
            <person name="Mukherjee M."/>
            <person name="Tripathy S."/>
        </authorList>
    </citation>
    <scope>NUCLEOTIDE SEQUENCE</scope>
    <source>
        <strain evidence="1">BDU141951</strain>
    </source>
</reference>
<dbReference type="SUPFAM" id="SSF103084">
    <property type="entry name" value="Holliday junction resolvase RusA"/>
    <property type="match status" value="1"/>
</dbReference>
<dbReference type="Pfam" id="PF05866">
    <property type="entry name" value="RusA"/>
    <property type="match status" value="1"/>
</dbReference>
<dbReference type="GO" id="GO:0006310">
    <property type="term" value="P:DNA recombination"/>
    <property type="evidence" value="ECO:0007669"/>
    <property type="project" value="InterPro"/>
</dbReference>
<proteinExistence type="predicted"/>
<gene>
    <name evidence="1" type="ORF">QQ91_007055</name>
</gene>
<accession>A0A0C1Y4H0</accession>
<dbReference type="InterPro" id="IPR036614">
    <property type="entry name" value="RusA-like_sf"/>
</dbReference>
<dbReference type="GO" id="GO:0006281">
    <property type="term" value="P:DNA repair"/>
    <property type="evidence" value="ECO:0007669"/>
    <property type="project" value="InterPro"/>
</dbReference>
<dbReference type="EMBL" id="JTHE02000003">
    <property type="protein sequence ID" value="NEV66873.1"/>
    <property type="molecule type" value="Genomic_DNA"/>
</dbReference>
<dbReference type="Gene3D" id="3.30.1330.70">
    <property type="entry name" value="Holliday junction resolvase RusA"/>
    <property type="match status" value="1"/>
</dbReference>
<reference evidence="1" key="1">
    <citation type="submission" date="2014-11" db="EMBL/GenBank/DDBJ databases">
        <authorList>
            <person name="Malar M.C."/>
            <person name="Sen D."/>
            <person name="Tripathy S."/>
        </authorList>
    </citation>
    <scope>NUCLEOTIDE SEQUENCE</scope>
    <source>
        <strain evidence="1">BDU141951</strain>
    </source>
</reference>
<name>A0A0C1Y4H0_9CYAN</name>
<sequence>MLPCEFILPGRPVSFQTKDQSKLHAWMAMVQKVATQSWEGDRPYDDYVRLKLTYYFDAPSGKEDSVPDSDNIIKPVRAALVGVIFEHDYLASDVISRRKNLNGSFRVRGMSPILAAGFIQGVEFVHVRIEYAPDPADLS</sequence>
<evidence type="ECO:0000313" key="1">
    <source>
        <dbReference type="EMBL" id="NEV66873.1"/>
    </source>
</evidence>